<dbReference type="AlphaFoldDB" id="A0A654LX64"/>
<dbReference type="GeneID" id="60421287"/>
<dbReference type="Proteomes" id="UP000058925">
    <property type="component" value="Chromosome"/>
</dbReference>
<accession>A0A654LX64</accession>
<reference evidence="2" key="1">
    <citation type="submission" date="2015-10" db="EMBL/GenBank/DDBJ databases">
        <title>Niche specialization of a soil ammonia-oxidizing archaeon, Candidatus Nitrosocosmicus oleophilus.</title>
        <authorList>
            <person name="Jung M.-Y."/>
            <person name="Rhee S.-K."/>
        </authorList>
    </citation>
    <scope>NUCLEOTIDE SEQUENCE [LARGE SCALE GENOMIC DNA]</scope>
    <source>
        <strain evidence="2">MY3</strain>
    </source>
</reference>
<name>A0A654LX64_9ARCH</name>
<proteinExistence type="predicted"/>
<dbReference type="EMBL" id="CP012850">
    <property type="protein sequence ID" value="ALI35410.1"/>
    <property type="molecule type" value="Genomic_DNA"/>
</dbReference>
<gene>
    <name evidence="1" type="ORF">NMY3_01205</name>
</gene>
<keyword evidence="2" id="KW-1185">Reference proteome</keyword>
<dbReference type="RefSeq" id="WP_196817880.1">
    <property type="nucleotide sequence ID" value="NZ_CP012850.1"/>
</dbReference>
<sequence length="256" mass="30031">MGRAFNSSVVTIRVPIKKEIDKLKKSEVSVGTFVNDLLHSYLIKETNSDLIYPYKFSLMDDTMTLGSIPDRPLYAQIYRHRLIHNLSIYDLEIKKHVIPSPVLENNNQVAISRYSSKNITITDNTNNYLQVLFPRSFDKKYEELIIIFPNPIRKGEEYEYFINYENDYTDSVKSSSKGTLHYVHKFLSRTDKYVMSFKYPKRWPDLEIDIIGEQYLINKNPIQETPKYKIQSYSALRISPNSEIAFDIQSMANNRD</sequence>
<organism evidence="1 2">
    <name type="scientific">Candidatus Nitrosocosmicus oleophilus</name>
    <dbReference type="NCBI Taxonomy" id="1353260"/>
    <lineage>
        <taxon>Archaea</taxon>
        <taxon>Nitrososphaerota</taxon>
        <taxon>Nitrososphaeria</taxon>
        <taxon>Nitrososphaerales</taxon>
        <taxon>Nitrososphaeraceae</taxon>
        <taxon>Candidatus Nitrosocosmicus</taxon>
    </lineage>
</organism>
<evidence type="ECO:0000313" key="2">
    <source>
        <dbReference type="Proteomes" id="UP000058925"/>
    </source>
</evidence>
<evidence type="ECO:0000313" key="1">
    <source>
        <dbReference type="EMBL" id="ALI35410.1"/>
    </source>
</evidence>
<dbReference type="KEGG" id="taa:NMY3_01205"/>
<protein>
    <submittedName>
        <fullName evidence="1">Uncharacterized protein</fullName>
    </submittedName>
</protein>